<feature type="transmembrane region" description="Helical" evidence="2">
    <location>
        <begin position="43"/>
        <end position="65"/>
    </location>
</feature>
<feature type="compositionally biased region" description="Polar residues" evidence="1">
    <location>
        <begin position="171"/>
        <end position="184"/>
    </location>
</feature>
<organism evidence="3 4">
    <name type="scientific">Pseudochelatococcus lubricantis</name>
    <dbReference type="NCBI Taxonomy" id="1538102"/>
    <lineage>
        <taxon>Bacteria</taxon>
        <taxon>Pseudomonadati</taxon>
        <taxon>Pseudomonadota</taxon>
        <taxon>Alphaproteobacteria</taxon>
        <taxon>Hyphomicrobiales</taxon>
        <taxon>Chelatococcaceae</taxon>
        <taxon>Pseudochelatococcus</taxon>
    </lineage>
</organism>
<reference evidence="3 4" key="1">
    <citation type="submission" date="2020-03" db="EMBL/GenBank/DDBJ databases">
        <title>Genomic Encyclopedia of Type Strains, Phase IV (KMG-IV): sequencing the most valuable type-strain genomes for metagenomic binning, comparative biology and taxonomic classification.</title>
        <authorList>
            <person name="Goeker M."/>
        </authorList>
    </citation>
    <scope>NUCLEOTIDE SEQUENCE [LARGE SCALE GENOMIC DNA]</scope>
    <source>
        <strain evidence="3 4">DSM 103870</strain>
    </source>
</reference>
<keyword evidence="4" id="KW-1185">Reference proteome</keyword>
<keyword evidence="2" id="KW-0472">Membrane</keyword>
<name>A0ABX0UU67_9HYPH</name>
<protein>
    <submittedName>
        <fullName evidence="3">Uncharacterized protein</fullName>
    </submittedName>
</protein>
<evidence type="ECO:0000256" key="1">
    <source>
        <dbReference type="SAM" id="MobiDB-lite"/>
    </source>
</evidence>
<keyword evidence="2" id="KW-1133">Transmembrane helix</keyword>
<evidence type="ECO:0000313" key="4">
    <source>
        <dbReference type="Proteomes" id="UP001429580"/>
    </source>
</evidence>
<evidence type="ECO:0000313" key="3">
    <source>
        <dbReference type="EMBL" id="NIJ56506.1"/>
    </source>
</evidence>
<gene>
    <name evidence="3" type="ORF">FHS82_000319</name>
</gene>
<keyword evidence="2" id="KW-0812">Transmembrane</keyword>
<feature type="region of interest" description="Disordered" evidence="1">
    <location>
        <begin position="160"/>
        <end position="194"/>
    </location>
</feature>
<evidence type="ECO:0000256" key="2">
    <source>
        <dbReference type="SAM" id="Phobius"/>
    </source>
</evidence>
<sequence>MTDIFLRGTFMTDTCRSPTYRSLPIETASPADGRRRASACLPLASRVLGGVFALVLLSGAAPFAFAPAPQADLNRIYRVNTATGEVGACQYGLKEGTIGVTFCFPAGEGAGPQALGEYGLVPSNHTRESGVFRVNYRTGEISSCYVFNIHVVCTPQLSAADKSGPAAPGQAGTQSQTDISNGNHAPQPPTTPAQ</sequence>
<comment type="caution">
    <text evidence="3">The sequence shown here is derived from an EMBL/GenBank/DDBJ whole genome shotgun (WGS) entry which is preliminary data.</text>
</comment>
<dbReference type="RefSeq" id="WP_208394030.1">
    <property type="nucleotide sequence ID" value="NZ_JAASQI010000001.1"/>
</dbReference>
<proteinExistence type="predicted"/>
<dbReference type="EMBL" id="JAASQI010000001">
    <property type="protein sequence ID" value="NIJ56506.1"/>
    <property type="molecule type" value="Genomic_DNA"/>
</dbReference>
<dbReference type="Proteomes" id="UP001429580">
    <property type="component" value="Unassembled WGS sequence"/>
</dbReference>
<accession>A0ABX0UU67</accession>